<dbReference type="Pfam" id="PF08284">
    <property type="entry name" value="RVP_2"/>
    <property type="match status" value="1"/>
</dbReference>
<dbReference type="AlphaFoldDB" id="A0A6L2MH45"/>
<sequence length="729" mass="79792">MAISVISVLLDSSKESLGTSTRRVILFDHIPPLPAISPFLSSTDDSSDSDTPDTPPSPTHGTPFTEMALSTQSTPVASSALRRRVMILAPRQPIPHGRPYRYHPKGSIHMMTARKRIGPLPTYRFTVKHSVDYSSSHHFALNNSLSDSSSSSSLETSSDPSSDDLPDSSFDHSLPAPSSGMRPSHHLCLLVPSIPHSSATIINRPSHDSSSTSPSRKRSRSPAAPVPLSLHIHGALTYVRADVLPSPKRIRSPKSATDLEVSSAENFELSRSRRTNLGMDDDVERSDGLDIDLEIQAEINEYVAYADALRARGIDARVVVEAVDREEIETGARGLRTCEGVNKQIDCRLAGALRARDTARNLEPLIGGGGEQEEVNGSGGNGNGGNGNRGNGNGGNGNRGANRNGNGDGEGNGHNFEEGVVGLTRWFEKMDTVFHISNYSEKYQELVLLCTRMVPNEEDKVKRFVGEVLKTKEGWRTTQKIIVGSNQFSSGKMLEARMWQEFTQPGTMRKRTGNKNENKTRGNEATSRAYAIGGGGANLDSNVVTNTSYTVELADGRISKTNVVLRGCMLGLLVHSFDIDLMPIELGSFDVIIGMDWLAKYYALIIYDKKVVRISYGDEVLIIRGDDYDGGSKSRLNIISCTKTQKYLQKGCQVYLVQVTSKNTKDKSEEKRIEDVQIVWEFLEVFPKDLPGLPPARQVEFQIDLVHGAAPVARAPYRLAPAEMLELST</sequence>
<feature type="region of interest" description="Disordered" evidence="1">
    <location>
        <begin position="199"/>
        <end position="226"/>
    </location>
</feature>
<dbReference type="EMBL" id="BKCJ010006652">
    <property type="protein sequence ID" value="GEU73258.1"/>
    <property type="molecule type" value="Genomic_DNA"/>
</dbReference>
<accession>A0A6L2MH45</accession>
<proteinExistence type="predicted"/>
<evidence type="ECO:0000256" key="1">
    <source>
        <dbReference type="SAM" id="MobiDB-lite"/>
    </source>
</evidence>
<evidence type="ECO:0000313" key="2">
    <source>
        <dbReference type="EMBL" id="GEU73258.1"/>
    </source>
</evidence>
<dbReference type="GO" id="GO:0003964">
    <property type="term" value="F:RNA-directed DNA polymerase activity"/>
    <property type="evidence" value="ECO:0007669"/>
    <property type="project" value="UniProtKB-KW"/>
</dbReference>
<comment type="caution">
    <text evidence="2">The sequence shown here is derived from an EMBL/GenBank/DDBJ whole genome shotgun (WGS) entry which is preliminary data.</text>
</comment>
<feature type="compositionally biased region" description="Gly residues" evidence="1">
    <location>
        <begin position="377"/>
        <end position="398"/>
    </location>
</feature>
<feature type="region of interest" description="Disordered" evidence="1">
    <location>
        <begin position="144"/>
        <end position="182"/>
    </location>
</feature>
<feature type="compositionally biased region" description="Low complexity" evidence="1">
    <location>
        <begin position="144"/>
        <end position="160"/>
    </location>
</feature>
<feature type="region of interest" description="Disordered" evidence="1">
    <location>
        <begin position="363"/>
        <end position="415"/>
    </location>
</feature>
<name>A0A6L2MH45_TANCI</name>
<keyword evidence="2" id="KW-0808">Transferase</keyword>
<dbReference type="InterPro" id="IPR021109">
    <property type="entry name" value="Peptidase_aspartic_dom_sf"/>
</dbReference>
<feature type="region of interest" description="Disordered" evidence="1">
    <location>
        <begin position="38"/>
        <end position="74"/>
    </location>
</feature>
<organism evidence="2">
    <name type="scientific">Tanacetum cinerariifolium</name>
    <name type="common">Dalmatian daisy</name>
    <name type="synonym">Chrysanthemum cinerariifolium</name>
    <dbReference type="NCBI Taxonomy" id="118510"/>
    <lineage>
        <taxon>Eukaryota</taxon>
        <taxon>Viridiplantae</taxon>
        <taxon>Streptophyta</taxon>
        <taxon>Embryophyta</taxon>
        <taxon>Tracheophyta</taxon>
        <taxon>Spermatophyta</taxon>
        <taxon>Magnoliopsida</taxon>
        <taxon>eudicotyledons</taxon>
        <taxon>Gunneridae</taxon>
        <taxon>Pentapetalae</taxon>
        <taxon>asterids</taxon>
        <taxon>campanulids</taxon>
        <taxon>Asterales</taxon>
        <taxon>Asteraceae</taxon>
        <taxon>Asteroideae</taxon>
        <taxon>Anthemideae</taxon>
        <taxon>Anthemidinae</taxon>
        <taxon>Tanacetum</taxon>
    </lineage>
</organism>
<dbReference type="Gene3D" id="2.40.70.10">
    <property type="entry name" value="Acid Proteases"/>
    <property type="match status" value="1"/>
</dbReference>
<dbReference type="PANTHER" id="PTHR15503">
    <property type="entry name" value="LDOC1 RELATED"/>
    <property type="match status" value="1"/>
</dbReference>
<keyword evidence="2" id="KW-0695">RNA-directed DNA polymerase</keyword>
<gene>
    <name evidence="2" type="ORF">Tci_045236</name>
</gene>
<dbReference type="InterPro" id="IPR032567">
    <property type="entry name" value="RTL1-rel"/>
</dbReference>
<dbReference type="CDD" id="cd00303">
    <property type="entry name" value="retropepsin_like"/>
    <property type="match status" value="1"/>
</dbReference>
<dbReference type="PANTHER" id="PTHR15503:SF45">
    <property type="entry name" value="RNA-DIRECTED DNA POLYMERASE HOMOLOG"/>
    <property type="match status" value="1"/>
</dbReference>
<protein>
    <submittedName>
        <fullName evidence="2">Reverse transcriptase domain-containing protein</fullName>
    </submittedName>
</protein>
<reference evidence="2" key="1">
    <citation type="journal article" date="2019" name="Sci. Rep.">
        <title>Draft genome of Tanacetum cinerariifolium, the natural source of mosquito coil.</title>
        <authorList>
            <person name="Yamashiro T."/>
            <person name="Shiraishi A."/>
            <person name="Satake H."/>
            <person name="Nakayama K."/>
        </authorList>
    </citation>
    <scope>NUCLEOTIDE SEQUENCE</scope>
</reference>
<keyword evidence="2" id="KW-0548">Nucleotidyltransferase</keyword>